<keyword evidence="2" id="KW-1185">Reference proteome</keyword>
<dbReference type="Proteomes" id="UP000234789">
    <property type="component" value="Unassembled WGS sequence"/>
</dbReference>
<evidence type="ECO:0008006" key="3">
    <source>
        <dbReference type="Google" id="ProtNLM"/>
    </source>
</evidence>
<accession>A0A2N5N5A4</accession>
<evidence type="ECO:0000313" key="2">
    <source>
        <dbReference type="Proteomes" id="UP000234789"/>
    </source>
</evidence>
<organism evidence="1 2">
    <name type="scientific">Paenibacillus pasadenensis</name>
    <dbReference type="NCBI Taxonomy" id="217090"/>
    <lineage>
        <taxon>Bacteria</taxon>
        <taxon>Bacillati</taxon>
        <taxon>Bacillota</taxon>
        <taxon>Bacilli</taxon>
        <taxon>Bacillales</taxon>
        <taxon>Paenibacillaceae</taxon>
        <taxon>Paenibacillus</taxon>
    </lineage>
</organism>
<comment type="caution">
    <text evidence="1">The sequence shown here is derived from an EMBL/GenBank/DDBJ whole genome shotgun (WGS) entry which is preliminary data.</text>
</comment>
<dbReference type="RefSeq" id="WP_028599621.1">
    <property type="nucleotide sequence ID" value="NZ_BIMM01000002.1"/>
</dbReference>
<gene>
    <name evidence="1" type="ORF">B8V81_3921</name>
</gene>
<sequence length="149" mass="16058">MDRAEGSGASQLVQLMRSIGWNADTTIELGTVVAEPPELKIRLDHTELVLEKDDLVVAERLTSHMRKVKVDAEKVMSASAGLSPSSATLVTSGGTLTITTQNLEMQAGDFALSDAELTYIDELKPGERVIVAGVQQGQLYLVLDRAVTY</sequence>
<dbReference type="EMBL" id="NFEZ01000004">
    <property type="protein sequence ID" value="PLT45490.1"/>
    <property type="molecule type" value="Genomic_DNA"/>
</dbReference>
<proteinExistence type="predicted"/>
<dbReference type="AlphaFoldDB" id="A0A2N5N5A4"/>
<name>A0A2N5N5A4_9BACL</name>
<protein>
    <recommendedName>
        <fullName evidence="3">DUF2577 domain-containing protein</fullName>
    </recommendedName>
</protein>
<dbReference type="OrthoDB" id="2883419at2"/>
<dbReference type="InterPro" id="IPR022555">
    <property type="entry name" value="DUF2577"/>
</dbReference>
<dbReference type="Pfam" id="PF10844">
    <property type="entry name" value="DUF2577"/>
    <property type="match status" value="1"/>
</dbReference>
<reference evidence="1 2" key="1">
    <citation type="submission" date="2017-05" db="EMBL/GenBank/DDBJ databases">
        <title>Functional genome analysis of Paenibacillus pasadenensis strain R16: insights on endophytic life style and antifungal activity.</title>
        <authorList>
            <person name="Passera A."/>
            <person name="Marcolungo L."/>
            <person name="Casati P."/>
            <person name="Brasca M."/>
            <person name="Quaglino F."/>
            <person name="Delledonne M."/>
        </authorList>
    </citation>
    <scope>NUCLEOTIDE SEQUENCE [LARGE SCALE GENOMIC DNA]</scope>
    <source>
        <strain evidence="1 2">R16</strain>
    </source>
</reference>
<evidence type="ECO:0000313" key="1">
    <source>
        <dbReference type="EMBL" id="PLT45490.1"/>
    </source>
</evidence>